<organism evidence="1 2">
    <name type="scientific">Elysia crispata</name>
    <name type="common">lettuce slug</name>
    <dbReference type="NCBI Taxonomy" id="231223"/>
    <lineage>
        <taxon>Eukaryota</taxon>
        <taxon>Metazoa</taxon>
        <taxon>Spiralia</taxon>
        <taxon>Lophotrochozoa</taxon>
        <taxon>Mollusca</taxon>
        <taxon>Gastropoda</taxon>
        <taxon>Heterobranchia</taxon>
        <taxon>Euthyneura</taxon>
        <taxon>Panpulmonata</taxon>
        <taxon>Sacoglossa</taxon>
        <taxon>Placobranchoidea</taxon>
        <taxon>Plakobranchidae</taxon>
        <taxon>Elysia</taxon>
    </lineage>
</organism>
<proteinExistence type="predicted"/>
<name>A0AAE1DKV3_9GAST</name>
<accession>A0AAE1DKV3</accession>
<evidence type="ECO:0008006" key="3">
    <source>
        <dbReference type="Google" id="ProtNLM"/>
    </source>
</evidence>
<reference evidence="1" key="1">
    <citation type="journal article" date="2023" name="G3 (Bethesda)">
        <title>A reference genome for the long-term kleptoplast-retaining sea slug Elysia crispata morphotype clarki.</title>
        <authorList>
            <person name="Eastman K.E."/>
            <person name="Pendleton A.L."/>
            <person name="Shaikh M.A."/>
            <person name="Suttiyut T."/>
            <person name="Ogas R."/>
            <person name="Tomko P."/>
            <person name="Gavelis G."/>
            <person name="Widhalm J.R."/>
            <person name="Wisecaver J.H."/>
        </authorList>
    </citation>
    <scope>NUCLEOTIDE SEQUENCE</scope>
    <source>
        <strain evidence="1">ECLA1</strain>
    </source>
</reference>
<protein>
    <recommendedName>
        <fullName evidence="3">Reverse transcriptase domain-containing protein</fullName>
    </recommendedName>
</protein>
<evidence type="ECO:0000313" key="2">
    <source>
        <dbReference type="Proteomes" id="UP001283361"/>
    </source>
</evidence>
<dbReference type="PANTHER" id="PTHR31635">
    <property type="entry name" value="REVERSE TRANSCRIPTASE DOMAIN-CONTAINING PROTEIN-RELATED"/>
    <property type="match status" value="1"/>
</dbReference>
<dbReference type="PANTHER" id="PTHR31635:SF196">
    <property type="entry name" value="REVERSE TRANSCRIPTASE DOMAIN-CONTAINING PROTEIN-RELATED"/>
    <property type="match status" value="1"/>
</dbReference>
<gene>
    <name evidence="1" type="ORF">RRG08_049018</name>
</gene>
<dbReference type="AlphaFoldDB" id="A0AAE1DKV3"/>
<sequence length="254" mass="28805">MRVIAKENGDKTTDKSEITAEFHKFYTKKEKPEGEEYVIPDAYFRKLEEEEKKKMEEGISTSEVRESIIKLNNIKSSGPDGLTREFCKTFNEQLAPVLHLVIRKIYEANELPEEMAQSYITIIPKGKADKTQIKYYRPLSLLNSDYKIISNILTERIKPHMGKPIHTDQQCAVKGRKIQHHLHNLRDTITYCRDKGKMISHVLPASMSGWVGDPGDPRDGTPESGSNAAYIEAEGSTAESSVCELTKSTHPDFC</sequence>
<dbReference type="Proteomes" id="UP001283361">
    <property type="component" value="Unassembled WGS sequence"/>
</dbReference>
<dbReference type="EMBL" id="JAWDGP010003424">
    <property type="protein sequence ID" value="KAK3774361.1"/>
    <property type="molecule type" value="Genomic_DNA"/>
</dbReference>
<evidence type="ECO:0000313" key="1">
    <source>
        <dbReference type="EMBL" id="KAK3774361.1"/>
    </source>
</evidence>
<comment type="caution">
    <text evidence="1">The sequence shown here is derived from an EMBL/GenBank/DDBJ whole genome shotgun (WGS) entry which is preliminary data.</text>
</comment>
<keyword evidence="2" id="KW-1185">Reference proteome</keyword>